<dbReference type="PROSITE" id="PS50943">
    <property type="entry name" value="HTH_CROC1"/>
    <property type="match status" value="1"/>
</dbReference>
<dbReference type="EMBL" id="MT141607">
    <property type="protein sequence ID" value="QJA68324.1"/>
    <property type="molecule type" value="Genomic_DNA"/>
</dbReference>
<dbReference type="GO" id="GO:0003677">
    <property type="term" value="F:DNA binding"/>
    <property type="evidence" value="ECO:0007669"/>
    <property type="project" value="InterPro"/>
</dbReference>
<protein>
    <submittedName>
        <fullName evidence="2">Putative DNA binding, helix-turn-helix domain containing protein</fullName>
    </submittedName>
</protein>
<dbReference type="Gene3D" id="1.10.260.40">
    <property type="entry name" value="lambda repressor-like DNA-binding domains"/>
    <property type="match status" value="1"/>
</dbReference>
<dbReference type="SUPFAM" id="SSF47413">
    <property type="entry name" value="lambda repressor-like DNA-binding domains"/>
    <property type="match status" value="1"/>
</dbReference>
<evidence type="ECO:0000313" key="3">
    <source>
        <dbReference type="EMBL" id="QJA98104.1"/>
    </source>
</evidence>
<dbReference type="AlphaFoldDB" id="A0A6M3JE49"/>
<feature type="domain" description="HTH cro/C1-type" evidence="1">
    <location>
        <begin position="20"/>
        <end position="74"/>
    </location>
</feature>
<reference evidence="2" key="1">
    <citation type="submission" date="2020-03" db="EMBL/GenBank/DDBJ databases">
        <title>The deep terrestrial virosphere.</title>
        <authorList>
            <person name="Holmfeldt K."/>
            <person name="Nilsson E."/>
            <person name="Simone D."/>
            <person name="Lopez-Fernandez M."/>
            <person name="Wu X."/>
            <person name="de Brujin I."/>
            <person name="Lundin D."/>
            <person name="Andersson A."/>
            <person name="Bertilsson S."/>
            <person name="Dopson M."/>
        </authorList>
    </citation>
    <scope>NUCLEOTIDE SEQUENCE</scope>
    <source>
        <strain evidence="2">MM415A07045</strain>
        <strain evidence="3">MM415B05674</strain>
    </source>
</reference>
<dbReference type="InterPro" id="IPR010982">
    <property type="entry name" value="Lambda_DNA-bd_dom_sf"/>
</dbReference>
<evidence type="ECO:0000313" key="2">
    <source>
        <dbReference type="EMBL" id="QJA68324.1"/>
    </source>
</evidence>
<dbReference type="EMBL" id="MT143553">
    <property type="protein sequence ID" value="QJA98104.1"/>
    <property type="molecule type" value="Genomic_DNA"/>
</dbReference>
<dbReference type="SMART" id="SM00530">
    <property type="entry name" value="HTH_XRE"/>
    <property type="match status" value="1"/>
</dbReference>
<sequence>MRELSERIMEEDSVLLGERLQRVRKVKRLYQKELAKDLGISQTYMSYLESGRVEIKVNFLIKWAVRLGLRTNIIFNEIGK</sequence>
<dbReference type="Pfam" id="PF12844">
    <property type="entry name" value="HTH_19"/>
    <property type="match status" value="1"/>
</dbReference>
<proteinExistence type="predicted"/>
<name>A0A6M3JE49_9ZZZZ</name>
<dbReference type="InterPro" id="IPR001387">
    <property type="entry name" value="Cro/C1-type_HTH"/>
</dbReference>
<dbReference type="CDD" id="cd00093">
    <property type="entry name" value="HTH_XRE"/>
    <property type="match status" value="1"/>
</dbReference>
<evidence type="ECO:0000259" key="1">
    <source>
        <dbReference type="PROSITE" id="PS50943"/>
    </source>
</evidence>
<gene>
    <name evidence="2" type="ORF">MM415A07045_0002</name>
    <name evidence="3" type="ORF">MM415B05674_0004</name>
</gene>
<organism evidence="2">
    <name type="scientific">viral metagenome</name>
    <dbReference type="NCBI Taxonomy" id="1070528"/>
    <lineage>
        <taxon>unclassified sequences</taxon>
        <taxon>metagenomes</taxon>
        <taxon>organismal metagenomes</taxon>
    </lineage>
</organism>
<accession>A0A6M3JE49</accession>